<comment type="subcellular location">
    <subcellularLocation>
        <location evidence="3">Cytoplasm</location>
    </subcellularLocation>
</comment>
<evidence type="ECO:0000256" key="8">
    <source>
        <dbReference type="ARBA" id="ARBA00022679"/>
    </source>
</evidence>
<comment type="catalytic activity">
    <reaction evidence="1">
        <text>ATP + protein L-histidine = ADP + protein N-phospho-L-histidine.</text>
        <dbReference type="EC" id="2.7.13.3"/>
    </reaction>
</comment>
<evidence type="ECO:0000256" key="1">
    <source>
        <dbReference type="ARBA" id="ARBA00000085"/>
    </source>
</evidence>
<evidence type="ECO:0000256" key="4">
    <source>
        <dbReference type="ARBA" id="ARBA00012438"/>
    </source>
</evidence>
<keyword evidence="18" id="KW-0812">Transmembrane</keyword>
<evidence type="ECO:0000256" key="10">
    <source>
        <dbReference type="ARBA" id="ARBA00022777"/>
    </source>
</evidence>
<dbReference type="PANTHER" id="PTHR24421:SF62">
    <property type="entry name" value="SENSORY TRANSDUCTION HISTIDINE KINASE"/>
    <property type="match status" value="1"/>
</dbReference>
<keyword evidence="11" id="KW-0408">Iron</keyword>
<gene>
    <name evidence="20" type="ORF">ACFQ2V_20350</name>
</gene>
<dbReference type="RefSeq" id="WP_386054772.1">
    <property type="nucleotide sequence ID" value="NZ_JBHTKH010000023.1"/>
</dbReference>
<protein>
    <recommendedName>
        <fullName evidence="5">Oxygen sensor histidine kinase NreB</fullName>
        <ecNumber evidence="4">2.7.13.3</ecNumber>
    </recommendedName>
    <alternativeName>
        <fullName evidence="15">Nitrogen regulation protein B</fullName>
    </alternativeName>
</protein>
<name>A0ABW3N4G4_9MICO</name>
<keyword evidence="6" id="KW-0004">4Fe-4S</keyword>
<evidence type="ECO:0000256" key="5">
    <source>
        <dbReference type="ARBA" id="ARBA00017322"/>
    </source>
</evidence>
<evidence type="ECO:0000256" key="16">
    <source>
        <dbReference type="SAM" id="Coils"/>
    </source>
</evidence>
<dbReference type="InterPro" id="IPR004358">
    <property type="entry name" value="Sig_transdc_His_kin-like_C"/>
</dbReference>
<comment type="cofactor">
    <cofactor evidence="2">
        <name>[4Fe-4S] cluster</name>
        <dbReference type="ChEBI" id="CHEBI:49883"/>
    </cofactor>
</comment>
<evidence type="ECO:0000256" key="12">
    <source>
        <dbReference type="ARBA" id="ARBA00023012"/>
    </source>
</evidence>
<feature type="transmembrane region" description="Helical" evidence="18">
    <location>
        <begin position="15"/>
        <end position="33"/>
    </location>
</feature>
<dbReference type="SUPFAM" id="SSF55874">
    <property type="entry name" value="ATPase domain of HSP90 chaperone/DNA topoisomerase II/histidine kinase"/>
    <property type="match status" value="1"/>
</dbReference>
<evidence type="ECO:0000259" key="19">
    <source>
        <dbReference type="PROSITE" id="PS50109"/>
    </source>
</evidence>
<keyword evidence="18" id="KW-1133">Transmembrane helix</keyword>
<evidence type="ECO:0000256" key="11">
    <source>
        <dbReference type="ARBA" id="ARBA00023004"/>
    </source>
</evidence>
<dbReference type="PANTHER" id="PTHR24421">
    <property type="entry name" value="NITRATE/NITRITE SENSOR PROTEIN NARX-RELATED"/>
    <property type="match status" value="1"/>
</dbReference>
<evidence type="ECO:0000256" key="6">
    <source>
        <dbReference type="ARBA" id="ARBA00022485"/>
    </source>
</evidence>
<keyword evidence="8" id="KW-0808">Transferase</keyword>
<sequence length="404" mass="42676">MQEGILAPVARLDRWLDGVLLVLLVTCSVRYLLRHDLDVTAVLVLGGALVLGVAYSTRRLVADHEVWPTVWVGVVVVLWVALTLVAPSFAWTAVPVAFAVLQVVPFPYAVTVVVVMTAVVSVAWSRITDGLDPTVFVGPVGIALVTVLSYRALEREARSRQALIDELTEAQADLAAAQRRSGALAERTRLSREIHDSVGQGLSSITLLLGAAEQDWARRPDVAREHVAAAGSAAREGLDEVRQIVRDLAPADLEDDETGEALPAALRRVAATGAHGVDVQVRVHGDPVGVPPAVASALVRSARGALANVVEHSAAHRAVVSLTYLSDEVLLDVRDDGHGFDPARLAQTVVRGDPGDRGDRGRGLGGIRHRAADLGGSADVESAPGEGTTVSVRFPLDGNGARHD</sequence>
<dbReference type="InterPro" id="IPR017205">
    <property type="entry name" value="Sig_transdc_His_kinase_ChrS"/>
</dbReference>
<reference evidence="21" key="1">
    <citation type="journal article" date="2019" name="Int. J. Syst. Evol. Microbiol.">
        <title>The Global Catalogue of Microorganisms (GCM) 10K type strain sequencing project: providing services to taxonomists for standard genome sequencing and annotation.</title>
        <authorList>
            <consortium name="The Broad Institute Genomics Platform"/>
            <consortium name="The Broad Institute Genome Sequencing Center for Infectious Disease"/>
            <person name="Wu L."/>
            <person name="Ma J."/>
        </authorList>
    </citation>
    <scope>NUCLEOTIDE SEQUENCE [LARGE SCALE GENOMIC DNA]</scope>
    <source>
        <strain evidence="21">CCUG 57508</strain>
    </source>
</reference>
<feature type="transmembrane region" description="Helical" evidence="18">
    <location>
        <begin position="106"/>
        <end position="127"/>
    </location>
</feature>
<feature type="transmembrane region" description="Helical" evidence="18">
    <location>
        <begin position="70"/>
        <end position="94"/>
    </location>
</feature>
<evidence type="ECO:0000256" key="7">
    <source>
        <dbReference type="ARBA" id="ARBA00022490"/>
    </source>
</evidence>
<evidence type="ECO:0000256" key="14">
    <source>
        <dbReference type="ARBA" id="ARBA00024827"/>
    </source>
</evidence>
<feature type="domain" description="Histidine kinase" evidence="19">
    <location>
        <begin position="189"/>
        <end position="398"/>
    </location>
</feature>
<evidence type="ECO:0000256" key="2">
    <source>
        <dbReference type="ARBA" id="ARBA00001966"/>
    </source>
</evidence>
<dbReference type="InterPro" id="IPR050482">
    <property type="entry name" value="Sensor_HK_TwoCompSys"/>
</dbReference>
<dbReference type="EMBL" id="JBHTKH010000023">
    <property type="protein sequence ID" value="MFD1056664.1"/>
    <property type="molecule type" value="Genomic_DNA"/>
</dbReference>
<dbReference type="InterPro" id="IPR005467">
    <property type="entry name" value="His_kinase_dom"/>
</dbReference>
<dbReference type="PROSITE" id="PS50109">
    <property type="entry name" value="HIS_KIN"/>
    <property type="match status" value="1"/>
</dbReference>
<evidence type="ECO:0000256" key="17">
    <source>
        <dbReference type="SAM" id="MobiDB-lite"/>
    </source>
</evidence>
<evidence type="ECO:0000256" key="13">
    <source>
        <dbReference type="ARBA" id="ARBA00023014"/>
    </source>
</evidence>
<dbReference type="InterPro" id="IPR036890">
    <property type="entry name" value="HATPase_C_sf"/>
</dbReference>
<keyword evidence="12" id="KW-0902">Two-component regulatory system</keyword>
<comment type="function">
    <text evidence="14">Member of the two-component regulatory system NreB/NreC involved in the control of dissimilatory nitrate/nitrite reduction in response to oxygen. NreB functions as a direct oxygen sensor histidine kinase which is autophosphorylated, in the absence of oxygen, probably at the conserved histidine residue, and transfers its phosphate group probably to a conserved aspartate residue of NreC. NreB/NreC activates the expression of the nitrate (narGHJI) and nitrite (nir) reductase operons, as well as the putative nitrate transporter gene narT.</text>
</comment>
<feature type="transmembrane region" description="Helical" evidence="18">
    <location>
        <begin position="133"/>
        <end position="153"/>
    </location>
</feature>
<dbReference type="EC" id="2.7.13.3" evidence="4"/>
<dbReference type="Proteomes" id="UP001597046">
    <property type="component" value="Unassembled WGS sequence"/>
</dbReference>
<evidence type="ECO:0000256" key="9">
    <source>
        <dbReference type="ARBA" id="ARBA00022723"/>
    </source>
</evidence>
<keyword evidence="10 20" id="KW-0418">Kinase</keyword>
<evidence type="ECO:0000313" key="20">
    <source>
        <dbReference type="EMBL" id="MFD1056664.1"/>
    </source>
</evidence>
<dbReference type="PIRSF" id="PIRSF037434">
    <property type="entry name" value="STHK_ChrS"/>
    <property type="match status" value="1"/>
</dbReference>
<proteinExistence type="predicted"/>
<evidence type="ECO:0000256" key="3">
    <source>
        <dbReference type="ARBA" id="ARBA00004496"/>
    </source>
</evidence>
<dbReference type="Gene3D" id="1.20.5.1930">
    <property type="match status" value="1"/>
</dbReference>
<feature type="compositionally biased region" description="Basic and acidic residues" evidence="17">
    <location>
        <begin position="353"/>
        <end position="362"/>
    </location>
</feature>
<keyword evidence="18" id="KW-0472">Membrane</keyword>
<keyword evidence="16" id="KW-0175">Coiled coil</keyword>
<dbReference type="Pfam" id="PF02518">
    <property type="entry name" value="HATPase_c"/>
    <property type="match status" value="1"/>
</dbReference>
<organism evidence="20 21">
    <name type="scientific">Terrabacter terrigena</name>
    <dbReference type="NCBI Taxonomy" id="574718"/>
    <lineage>
        <taxon>Bacteria</taxon>
        <taxon>Bacillati</taxon>
        <taxon>Actinomycetota</taxon>
        <taxon>Actinomycetes</taxon>
        <taxon>Micrococcales</taxon>
        <taxon>Intrasporangiaceae</taxon>
        <taxon>Terrabacter</taxon>
    </lineage>
</organism>
<feature type="region of interest" description="Disordered" evidence="17">
    <location>
        <begin position="351"/>
        <end position="404"/>
    </location>
</feature>
<dbReference type="InterPro" id="IPR011712">
    <property type="entry name" value="Sig_transdc_His_kin_sub3_dim/P"/>
</dbReference>
<dbReference type="PRINTS" id="PR00344">
    <property type="entry name" value="BCTRLSENSOR"/>
</dbReference>
<keyword evidence="9" id="KW-0479">Metal-binding</keyword>
<feature type="transmembrane region" description="Helical" evidence="18">
    <location>
        <begin position="40"/>
        <end position="58"/>
    </location>
</feature>
<keyword evidence="13" id="KW-0411">Iron-sulfur</keyword>
<feature type="coiled-coil region" evidence="16">
    <location>
        <begin position="150"/>
        <end position="187"/>
    </location>
</feature>
<evidence type="ECO:0000256" key="15">
    <source>
        <dbReference type="ARBA" id="ARBA00030800"/>
    </source>
</evidence>
<dbReference type="InterPro" id="IPR003594">
    <property type="entry name" value="HATPase_dom"/>
</dbReference>
<dbReference type="Pfam" id="PF07730">
    <property type="entry name" value="HisKA_3"/>
    <property type="match status" value="1"/>
</dbReference>
<dbReference type="Gene3D" id="3.30.565.10">
    <property type="entry name" value="Histidine kinase-like ATPase, C-terminal domain"/>
    <property type="match status" value="1"/>
</dbReference>
<accession>A0ABW3N4G4</accession>
<evidence type="ECO:0000256" key="18">
    <source>
        <dbReference type="SAM" id="Phobius"/>
    </source>
</evidence>
<keyword evidence="21" id="KW-1185">Reference proteome</keyword>
<comment type="caution">
    <text evidence="20">The sequence shown here is derived from an EMBL/GenBank/DDBJ whole genome shotgun (WGS) entry which is preliminary data.</text>
</comment>
<keyword evidence="7" id="KW-0963">Cytoplasm</keyword>
<dbReference type="GO" id="GO:0016301">
    <property type="term" value="F:kinase activity"/>
    <property type="evidence" value="ECO:0007669"/>
    <property type="project" value="UniProtKB-KW"/>
</dbReference>
<evidence type="ECO:0000313" key="21">
    <source>
        <dbReference type="Proteomes" id="UP001597046"/>
    </source>
</evidence>